<dbReference type="Proteomes" id="UP001153321">
    <property type="component" value="Chromosome Z"/>
</dbReference>
<protein>
    <submittedName>
        <fullName evidence="1">Uncharacterized protein</fullName>
    </submittedName>
</protein>
<proteinExistence type="predicted"/>
<dbReference type="AlphaFoldDB" id="A0A9P0IKZ1"/>
<evidence type="ECO:0000313" key="1">
    <source>
        <dbReference type="EMBL" id="CAH1647674.1"/>
    </source>
</evidence>
<keyword evidence="2" id="KW-1185">Reference proteome</keyword>
<organism evidence="1 2">
    <name type="scientific">Spodoptera littoralis</name>
    <name type="common">Egyptian cotton leafworm</name>
    <dbReference type="NCBI Taxonomy" id="7109"/>
    <lineage>
        <taxon>Eukaryota</taxon>
        <taxon>Metazoa</taxon>
        <taxon>Ecdysozoa</taxon>
        <taxon>Arthropoda</taxon>
        <taxon>Hexapoda</taxon>
        <taxon>Insecta</taxon>
        <taxon>Pterygota</taxon>
        <taxon>Neoptera</taxon>
        <taxon>Endopterygota</taxon>
        <taxon>Lepidoptera</taxon>
        <taxon>Glossata</taxon>
        <taxon>Ditrysia</taxon>
        <taxon>Noctuoidea</taxon>
        <taxon>Noctuidae</taxon>
        <taxon>Amphipyrinae</taxon>
        <taxon>Spodoptera</taxon>
    </lineage>
</organism>
<gene>
    <name evidence="1" type="ORF">SPLIT_LOCUS13021</name>
</gene>
<name>A0A9P0IKZ1_SPOLI</name>
<dbReference type="EMBL" id="LR824562">
    <property type="protein sequence ID" value="CAH1647674.1"/>
    <property type="molecule type" value="Genomic_DNA"/>
</dbReference>
<evidence type="ECO:0000313" key="2">
    <source>
        <dbReference type="Proteomes" id="UP001153321"/>
    </source>
</evidence>
<accession>A0A9P0IKZ1</accession>
<sequence>MSYYSVFVRFKDVCWMVKARATKDTIIRLNFTHFCLNYGVQRELQRKKSLLTFQNNNNTGITSTRIFCIKSIKERFQNNHRVGGKKWGRGFVLVLTLLCFFS</sequence>
<reference evidence="1" key="1">
    <citation type="submission" date="2022-02" db="EMBL/GenBank/DDBJ databases">
        <authorList>
            <person name="King R."/>
        </authorList>
    </citation>
    <scope>NUCLEOTIDE SEQUENCE</scope>
</reference>